<evidence type="ECO:0000313" key="3">
    <source>
        <dbReference type="EMBL" id="MCQ4840329.1"/>
    </source>
</evidence>
<dbReference type="Pfam" id="PF00239">
    <property type="entry name" value="Resolvase"/>
    <property type="match status" value="1"/>
</dbReference>
<keyword evidence="4" id="KW-1185">Reference proteome</keyword>
<dbReference type="CDD" id="cd00338">
    <property type="entry name" value="Ser_Recombinase"/>
    <property type="match status" value="1"/>
</dbReference>
<protein>
    <submittedName>
        <fullName evidence="3">Recombinase family protein</fullName>
    </submittedName>
</protein>
<dbReference type="Gene3D" id="3.90.1750.20">
    <property type="entry name" value="Putative Large Serine Recombinase, Chain B, Domain 2"/>
    <property type="match status" value="1"/>
</dbReference>
<dbReference type="PANTHER" id="PTHR30461">
    <property type="entry name" value="DNA-INVERTASE FROM LAMBDOID PROPHAGE"/>
    <property type="match status" value="1"/>
</dbReference>
<evidence type="ECO:0000313" key="4">
    <source>
        <dbReference type="Proteomes" id="UP001524473"/>
    </source>
</evidence>
<dbReference type="PROSITE" id="PS51737">
    <property type="entry name" value="RECOMBINASE_DNA_BIND"/>
    <property type="match status" value="1"/>
</dbReference>
<sequence length="517" mass="59894">MRKITRLEPKKTALPTRKKVAAYARVSKDTERLLHSASAQVSYYSELIQKNPEWEYAGVYVDCGITGTLTYKRDEFKRMLTDCEAGKIDIILTKSISRFARNTVDLLETVRHLKSIGVEVRFEKEGIHSFSEDGELMLSLLASFAQEESRSISENVKWGIHKRFKSGEIGVANKHILGYQYDEEQKKYIIIPEEAESVRWMFQMYIDGVTLRDIADNLNNAGICTILGNDFQEASVRQLIFNEVYAGDIRRQKCYVSDPIKKDKVPNRGELPQYYMADCHEAIIDRDTYAKVKAEMERRASLLNPTYCFTKKIRCGTCGAQFTRKKGKVRGKTYVHWICRSKKETGMTCSSVNFSEEELKNICADVLETDSFDEEIFESRVKDIIVLKNGDIEFHLVGGETRRWKNLHLNPPRHKVTLTDAFQGKIRCAKCGNTYHRVNSANKWVYWYCMGKKKKGMTCDNINYTDFQLRQITAHILGLEDFDEQVFSEQIEGITVLEDGNLEYHFYKGRTERWQRV</sequence>
<dbReference type="Pfam" id="PF13408">
    <property type="entry name" value="Zn_ribbon_recom"/>
    <property type="match status" value="2"/>
</dbReference>
<dbReference type="SMART" id="SM00857">
    <property type="entry name" value="Resolvase"/>
    <property type="match status" value="1"/>
</dbReference>
<organism evidence="3 4">
    <name type="scientific">Neglectibacter timonensis</name>
    <dbReference type="NCBI Taxonomy" id="1776382"/>
    <lineage>
        <taxon>Bacteria</taxon>
        <taxon>Bacillati</taxon>
        <taxon>Bacillota</taxon>
        <taxon>Clostridia</taxon>
        <taxon>Eubacteriales</taxon>
        <taxon>Oscillospiraceae</taxon>
        <taxon>Neglectibacter</taxon>
    </lineage>
</organism>
<dbReference type="Proteomes" id="UP001524473">
    <property type="component" value="Unassembled WGS sequence"/>
</dbReference>
<evidence type="ECO:0000259" key="2">
    <source>
        <dbReference type="PROSITE" id="PS51737"/>
    </source>
</evidence>
<dbReference type="Gene3D" id="3.40.50.1390">
    <property type="entry name" value="Resolvase, N-terminal catalytic domain"/>
    <property type="match status" value="1"/>
</dbReference>
<feature type="domain" description="Recombinase" evidence="2">
    <location>
        <begin position="176"/>
        <end position="302"/>
    </location>
</feature>
<dbReference type="InterPro" id="IPR011109">
    <property type="entry name" value="DNA_bind_recombinase_dom"/>
</dbReference>
<dbReference type="Pfam" id="PF07508">
    <property type="entry name" value="Recombinase"/>
    <property type="match status" value="1"/>
</dbReference>
<accession>A0ABT1S073</accession>
<comment type="caution">
    <text evidence="3">The sequence shown here is derived from an EMBL/GenBank/DDBJ whole genome shotgun (WGS) entry which is preliminary data.</text>
</comment>
<dbReference type="EMBL" id="JANFZH010000022">
    <property type="protein sequence ID" value="MCQ4840329.1"/>
    <property type="molecule type" value="Genomic_DNA"/>
</dbReference>
<dbReference type="SUPFAM" id="SSF53041">
    <property type="entry name" value="Resolvase-like"/>
    <property type="match status" value="1"/>
</dbReference>
<dbReference type="PROSITE" id="PS51736">
    <property type="entry name" value="RECOMBINASES_3"/>
    <property type="match status" value="1"/>
</dbReference>
<reference evidence="3 4" key="1">
    <citation type="submission" date="2022-06" db="EMBL/GenBank/DDBJ databases">
        <title>Isolation of gut microbiota from human fecal samples.</title>
        <authorList>
            <person name="Pamer E.G."/>
            <person name="Barat B."/>
            <person name="Waligurski E."/>
            <person name="Medina S."/>
            <person name="Paddock L."/>
            <person name="Mostad J."/>
        </authorList>
    </citation>
    <scope>NUCLEOTIDE SEQUENCE [LARGE SCALE GENOMIC DNA]</scope>
    <source>
        <strain evidence="3 4">DFI.9.73</strain>
    </source>
</reference>
<feature type="domain" description="Resolvase/invertase-type recombinase catalytic" evidence="1">
    <location>
        <begin position="19"/>
        <end position="167"/>
    </location>
</feature>
<dbReference type="InterPro" id="IPR006119">
    <property type="entry name" value="Resolv_N"/>
</dbReference>
<dbReference type="RefSeq" id="WP_256191910.1">
    <property type="nucleotide sequence ID" value="NZ_JANFZG010000020.1"/>
</dbReference>
<name>A0ABT1S073_9FIRM</name>
<proteinExistence type="predicted"/>
<evidence type="ECO:0000259" key="1">
    <source>
        <dbReference type="PROSITE" id="PS51736"/>
    </source>
</evidence>
<dbReference type="PANTHER" id="PTHR30461:SF23">
    <property type="entry name" value="DNA RECOMBINASE-RELATED"/>
    <property type="match status" value="1"/>
</dbReference>
<dbReference type="InterPro" id="IPR038109">
    <property type="entry name" value="DNA_bind_recomb_sf"/>
</dbReference>
<dbReference type="InterPro" id="IPR025827">
    <property type="entry name" value="Zn_ribbon_recom_dom"/>
</dbReference>
<gene>
    <name evidence="3" type="ORF">NE695_10445</name>
</gene>
<dbReference type="InterPro" id="IPR036162">
    <property type="entry name" value="Resolvase-like_N_sf"/>
</dbReference>
<dbReference type="InterPro" id="IPR050639">
    <property type="entry name" value="SSR_resolvase"/>
</dbReference>